<evidence type="ECO:0000313" key="1">
    <source>
        <dbReference type="EMBL" id="KAI1892791.1"/>
    </source>
</evidence>
<comment type="caution">
    <text evidence="1">The sequence shown here is derived from an EMBL/GenBank/DDBJ whole genome shotgun (WGS) entry which is preliminary data.</text>
</comment>
<sequence>MDAVSHTVFLISRAAGQVQLLVLKASSVAVSLVCQAVGEREQGQKRGTGDGALTPKIPISLWPGGHLLSLTGSRGPQLQV</sequence>
<dbReference type="AlphaFoldDB" id="A0A8T3D7T6"/>
<evidence type="ECO:0000313" key="2">
    <source>
        <dbReference type="Proteomes" id="UP000829720"/>
    </source>
</evidence>
<gene>
    <name evidence="1" type="ORF">AGOR_G00137160</name>
</gene>
<keyword evidence="2" id="KW-1185">Reference proteome</keyword>
<name>A0A8T3D7T6_9TELE</name>
<dbReference type="Proteomes" id="UP000829720">
    <property type="component" value="Unassembled WGS sequence"/>
</dbReference>
<dbReference type="EMBL" id="JAERUA010000012">
    <property type="protein sequence ID" value="KAI1892791.1"/>
    <property type="molecule type" value="Genomic_DNA"/>
</dbReference>
<accession>A0A8T3D7T6</accession>
<protein>
    <submittedName>
        <fullName evidence="1">Uncharacterized protein</fullName>
    </submittedName>
</protein>
<reference evidence="1" key="1">
    <citation type="submission" date="2021-01" db="EMBL/GenBank/DDBJ databases">
        <authorList>
            <person name="Zahm M."/>
            <person name="Roques C."/>
            <person name="Cabau C."/>
            <person name="Klopp C."/>
            <person name="Donnadieu C."/>
            <person name="Jouanno E."/>
            <person name="Lampietro C."/>
            <person name="Louis A."/>
            <person name="Herpin A."/>
            <person name="Echchiki A."/>
            <person name="Berthelot C."/>
            <person name="Parey E."/>
            <person name="Roest-Crollius H."/>
            <person name="Braasch I."/>
            <person name="Postlethwait J."/>
            <person name="Bobe J."/>
            <person name="Montfort J."/>
            <person name="Bouchez O."/>
            <person name="Begum T."/>
            <person name="Mejri S."/>
            <person name="Adams A."/>
            <person name="Chen W.-J."/>
            <person name="Guiguen Y."/>
        </authorList>
    </citation>
    <scope>NUCLEOTIDE SEQUENCE</scope>
    <source>
        <tissue evidence="1">Blood</tissue>
    </source>
</reference>
<organism evidence="1 2">
    <name type="scientific">Albula goreensis</name>
    <dbReference type="NCBI Taxonomy" id="1534307"/>
    <lineage>
        <taxon>Eukaryota</taxon>
        <taxon>Metazoa</taxon>
        <taxon>Chordata</taxon>
        <taxon>Craniata</taxon>
        <taxon>Vertebrata</taxon>
        <taxon>Euteleostomi</taxon>
        <taxon>Actinopterygii</taxon>
        <taxon>Neopterygii</taxon>
        <taxon>Teleostei</taxon>
        <taxon>Albuliformes</taxon>
        <taxon>Albulidae</taxon>
        <taxon>Albula</taxon>
    </lineage>
</organism>
<proteinExistence type="predicted"/>